<dbReference type="PANTHER" id="PTHR11477">
    <property type="entry name" value="TRANSCRIPTION FACTOR S-II ZINC FINGER DOMAIN-CONTAINING PROTEIN"/>
    <property type="match status" value="1"/>
</dbReference>
<dbReference type="GO" id="GO:0006351">
    <property type="term" value="P:DNA-templated transcription"/>
    <property type="evidence" value="ECO:0007669"/>
    <property type="project" value="InterPro"/>
</dbReference>
<dbReference type="InterPro" id="IPR036575">
    <property type="entry name" value="TFIIS_cen_dom_sf"/>
</dbReference>
<dbReference type="AlphaFoldDB" id="A0A1I8B631"/>
<evidence type="ECO:0000256" key="2">
    <source>
        <dbReference type="SAM" id="MobiDB-lite"/>
    </source>
</evidence>
<evidence type="ECO:0000259" key="4">
    <source>
        <dbReference type="Pfam" id="PF07744"/>
    </source>
</evidence>
<evidence type="ECO:0000256" key="1">
    <source>
        <dbReference type="SAM" id="Coils"/>
    </source>
</evidence>
<evidence type="ECO:0000313" key="5">
    <source>
        <dbReference type="Proteomes" id="UP000095281"/>
    </source>
</evidence>
<feature type="region of interest" description="Disordered" evidence="2">
    <location>
        <begin position="922"/>
        <end position="958"/>
    </location>
</feature>
<feature type="coiled-coil region" evidence="1">
    <location>
        <begin position="496"/>
        <end position="523"/>
    </location>
</feature>
<dbReference type="PANTHER" id="PTHR11477:SF51">
    <property type="entry name" value="PROTEIN PARTNER OF SNF, ISOFORM B"/>
    <property type="match status" value="1"/>
</dbReference>
<dbReference type="Pfam" id="PF07744">
    <property type="entry name" value="SPOC"/>
    <property type="match status" value="1"/>
</dbReference>
<dbReference type="WBParaSite" id="MhA1_Contig1416.frz3.gene20">
    <property type="protein sequence ID" value="MhA1_Contig1416.frz3.gene20"/>
    <property type="gene ID" value="MhA1_Contig1416.frz3.gene20"/>
</dbReference>
<protein>
    <submittedName>
        <fullName evidence="6">TFIIS central domain-containing protein</fullName>
    </submittedName>
</protein>
<proteinExistence type="predicted"/>
<feature type="domain" description="TFIIS central" evidence="3">
    <location>
        <begin position="299"/>
        <end position="392"/>
    </location>
</feature>
<dbReference type="GO" id="GO:0005634">
    <property type="term" value="C:nucleus"/>
    <property type="evidence" value="ECO:0007669"/>
    <property type="project" value="TreeGrafter"/>
</dbReference>
<dbReference type="InterPro" id="IPR003618">
    <property type="entry name" value="TFIIS_cen_dom"/>
</dbReference>
<feature type="region of interest" description="Disordered" evidence="2">
    <location>
        <begin position="141"/>
        <end position="179"/>
    </location>
</feature>
<feature type="compositionally biased region" description="Basic and acidic residues" evidence="2">
    <location>
        <begin position="141"/>
        <end position="150"/>
    </location>
</feature>
<feature type="domain" description="Spen paralogue and orthologue SPOC C-terminal" evidence="4">
    <location>
        <begin position="760"/>
        <end position="907"/>
    </location>
</feature>
<organism evidence="5 6">
    <name type="scientific">Meloidogyne hapla</name>
    <name type="common">Root-knot nematode worm</name>
    <dbReference type="NCBI Taxonomy" id="6305"/>
    <lineage>
        <taxon>Eukaryota</taxon>
        <taxon>Metazoa</taxon>
        <taxon>Ecdysozoa</taxon>
        <taxon>Nematoda</taxon>
        <taxon>Chromadorea</taxon>
        <taxon>Rhabditida</taxon>
        <taxon>Tylenchina</taxon>
        <taxon>Tylenchomorpha</taxon>
        <taxon>Tylenchoidea</taxon>
        <taxon>Meloidogynidae</taxon>
        <taxon>Meloidogyninae</taxon>
        <taxon>Meloidogyne</taxon>
    </lineage>
</organism>
<reference evidence="6" key="1">
    <citation type="submission" date="2016-11" db="UniProtKB">
        <authorList>
            <consortium name="WormBaseParasite"/>
        </authorList>
    </citation>
    <scope>IDENTIFICATION</scope>
</reference>
<dbReference type="SUPFAM" id="SSF46942">
    <property type="entry name" value="Elongation factor TFIIS domain 2"/>
    <property type="match status" value="1"/>
</dbReference>
<evidence type="ECO:0000313" key="6">
    <source>
        <dbReference type="WBParaSite" id="MhA1_Contig1416.frz3.gene20"/>
    </source>
</evidence>
<keyword evidence="1" id="KW-0175">Coiled coil</keyword>
<feature type="compositionally biased region" description="Polar residues" evidence="2">
    <location>
        <begin position="941"/>
        <end position="953"/>
    </location>
</feature>
<dbReference type="InterPro" id="IPR012921">
    <property type="entry name" value="SPOC_C"/>
</dbReference>
<dbReference type="Pfam" id="PF07500">
    <property type="entry name" value="TFIIS_M"/>
    <property type="match status" value="1"/>
</dbReference>
<feature type="coiled-coil region" evidence="1">
    <location>
        <begin position="550"/>
        <end position="577"/>
    </location>
</feature>
<evidence type="ECO:0000259" key="3">
    <source>
        <dbReference type="Pfam" id="PF07500"/>
    </source>
</evidence>
<feature type="compositionally biased region" description="Basic residues" evidence="2">
    <location>
        <begin position="166"/>
        <end position="179"/>
    </location>
</feature>
<dbReference type="Gene3D" id="1.10.472.30">
    <property type="entry name" value="Transcription elongation factor S-II, central domain"/>
    <property type="match status" value="1"/>
</dbReference>
<accession>A0A1I8B631</accession>
<name>A0A1I8B631_MELHA</name>
<keyword evidence="5" id="KW-1185">Reference proteome</keyword>
<sequence length="1005" mass="114708">MEEQETLENIVEETLTTIVDECSISLENCESQLDELNCTANEPMDVQFMEGKENNGQILDSFEPPTCGENASTSNDFVSCAPFQTLASGLAFARIADFFAQEDDRVLRCHGFKPVFIPCEKLETIIQMDIKDLKLRQMREQRTTENEEHRRRNKDACSMIGDSGRKKERKFGHKRRHSPTIRDEANSVQKRNFATGVQCCVYDQSVSKERFGGRDTVFCSEGCISKKADQAKKVVKEGERILVMDHKGAMMNHSELNPTIGNLESFLLENPSYQPVLASEQKEETNRRVLDPVYQKKVESMRVDVRKAIESALQKRSKSANMNFSLKRYKDLGLEIERALFLVHHDVDVRYRKWFKSFITVLNDEQNGFFRDVLRDKVSVKKLVTLSDDQMSIPQIGPNKLASIKDAVSSSNFVVAAADSTSTSDMPSENASSMTTKMPALRGKISSTTSRHFVAKKMPLNNLNAKSAIDDILGDANKDTTHLHHSHLYDSNCGVCKQLNLKKYAEKEQMERLEAKLEQKRKVDEPKSIHLDFQILDPSIQAAIIKDGVAETASNELDFLNQQMRNIQREEAEHSATSPLQNENFFLGGDVMIGGHVDFIDNDRHLRDPLGLETVDALPQDNREDDNMSNKGGAFDVGDDAAFCDNFHDDCYGSETQQQFRSFVPDSNLDFRPSHPNLRSHNGLQTFAHPTVNKVSIDPICTSIDPRNGIPVERRESKDITTDNNENLIVRKPNVHNTNFPWQNDDDDFSPWLKNFYNYKVWNGKFVWINLASFACTLSAVSNRGAFKVGRELPSVLHVMGRSEAIGVWKYIGRLKDSWDKQLILLLVEIPKDDQYEMYMRCFEKVNSSDNKQIIVLDLTGHEQIKDGYVFTLGPGDPLPSTLLPLDGPGLPEWCKRQGCMIIMLVRRMDHEDRLWRKRQDENCRPPTLEPRNIPTERSDLQSTPAERQQQSRLLDPRLDKNLTRHSKCYRPHHLFREMPHLFNDIISQFSSGEEEGLEEGELLE</sequence>
<dbReference type="Proteomes" id="UP000095281">
    <property type="component" value="Unplaced"/>
</dbReference>